<keyword evidence="5 11" id="KW-0812">Transmembrane</keyword>
<organism evidence="12 13">
    <name type="scientific">Paralvinella palmiformis</name>
    <dbReference type="NCBI Taxonomy" id="53620"/>
    <lineage>
        <taxon>Eukaryota</taxon>
        <taxon>Metazoa</taxon>
        <taxon>Spiralia</taxon>
        <taxon>Lophotrochozoa</taxon>
        <taxon>Annelida</taxon>
        <taxon>Polychaeta</taxon>
        <taxon>Sedentaria</taxon>
        <taxon>Canalipalpata</taxon>
        <taxon>Terebellida</taxon>
        <taxon>Terebelliformia</taxon>
        <taxon>Alvinellidae</taxon>
        <taxon>Paralvinella</taxon>
    </lineage>
</organism>
<reference evidence="12" key="1">
    <citation type="journal article" date="2023" name="Mol. Biol. Evol.">
        <title>Third-Generation Sequencing Reveals the Adaptive Role of the Epigenome in Three Deep-Sea Polychaetes.</title>
        <authorList>
            <person name="Perez M."/>
            <person name="Aroh O."/>
            <person name="Sun Y."/>
            <person name="Lan Y."/>
            <person name="Juniper S.K."/>
            <person name="Young C.R."/>
            <person name="Angers B."/>
            <person name="Qian P.Y."/>
        </authorList>
    </citation>
    <scope>NUCLEOTIDE SEQUENCE</scope>
    <source>
        <strain evidence="12">P08H-3</strain>
    </source>
</reference>
<keyword evidence="10" id="KW-0739">Sodium transport</keyword>
<keyword evidence="6 11" id="KW-1133">Transmembrane helix</keyword>
<comment type="caution">
    <text evidence="12">The sequence shown here is derived from an EMBL/GenBank/DDBJ whole genome shotgun (WGS) entry which is preliminary data.</text>
</comment>
<accession>A0AAD9N0D9</accession>
<dbReference type="PROSITE" id="PS50283">
    <property type="entry name" value="NA_SOLUT_SYMP_3"/>
    <property type="match status" value="1"/>
</dbReference>
<evidence type="ECO:0000256" key="7">
    <source>
        <dbReference type="ARBA" id="ARBA00023053"/>
    </source>
</evidence>
<keyword evidence="7" id="KW-0915">Sodium</keyword>
<dbReference type="GO" id="GO:0015293">
    <property type="term" value="F:symporter activity"/>
    <property type="evidence" value="ECO:0007669"/>
    <property type="project" value="TreeGrafter"/>
</dbReference>
<dbReference type="GO" id="GO:0005886">
    <property type="term" value="C:plasma membrane"/>
    <property type="evidence" value="ECO:0007669"/>
    <property type="project" value="UniProtKB-SubCell"/>
</dbReference>
<dbReference type="InterPro" id="IPR001734">
    <property type="entry name" value="Na/solute_symporter"/>
</dbReference>
<keyword evidence="8" id="KW-0406">Ion transport</keyword>
<evidence type="ECO:0000256" key="8">
    <source>
        <dbReference type="ARBA" id="ARBA00023065"/>
    </source>
</evidence>
<comment type="subcellular location">
    <subcellularLocation>
        <location evidence="1">Cell membrane</location>
        <topology evidence="1">Multi-pass membrane protein</topology>
    </subcellularLocation>
</comment>
<evidence type="ECO:0000256" key="6">
    <source>
        <dbReference type="ARBA" id="ARBA00022989"/>
    </source>
</evidence>
<evidence type="ECO:0000256" key="11">
    <source>
        <dbReference type="SAM" id="Phobius"/>
    </source>
</evidence>
<dbReference type="InterPro" id="IPR051163">
    <property type="entry name" value="Sodium:Solute_Symporter_SSF"/>
</dbReference>
<evidence type="ECO:0000256" key="3">
    <source>
        <dbReference type="ARBA" id="ARBA00022448"/>
    </source>
</evidence>
<evidence type="ECO:0000256" key="10">
    <source>
        <dbReference type="ARBA" id="ARBA00023201"/>
    </source>
</evidence>
<protein>
    <submittedName>
        <fullName evidence="12">Uncharacterized protein</fullName>
    </submittedName>
</protein>
<sequence length="158" mass="16959">MEVMGNIPGIPGLVISALYAASLSCLSSGQNALAAVFLEDLLSPIYKMKTSRNLTDHSKAIACKAAAIVAGFIIVGLGLTVPYYDDYVYSLTRSAGNPLSLVLCLGVFIGCLASIIFGFQQYIGWLTKHHKHLGTDQPPLYLKNFTVELTIPTPNVKP</sequence>
<keyword evidence="3" id="KW-0813">Transport</keyword>
<evidence type="ECO:0000313" key="13">
    <source>
        <dbReference type="Proteomes" id="UP001208570"/>
    </source>
</evidence>
<dbReference type="EMBL" id="JAODUP010000326">
    <property type="protein sequence ID" value="KAK2152497.1"/>
    <property type="molecule type" value="Genomic_DNA"/>
</dbReference>
<dbReference type="AlphaFoldDB" id="A0AAD9N0D9"/>
<evidence type="ECO:0000256" key="4">
    <source>
        <dbReference type="ARBA" id="ARBA00022475"/>
    </source>
</evidence>
<comment type="similarity">
    <text evidence="2">Belongs to the sodium:solute symporter (SSF) (TC 2.A.21) family.</text>
</comment>
<dbReference type="Proteomes" id="UP001208570">
    <property type="component" value="Unassembled WGS sequence"/>
</dbReference>
<gene>
    <name evidence="12" type="ORF">LSH36_326g00040</name>
</gene>
<keyword evidence="9 11" id="KW-0472">Membrane</keyword>
<keyword evidence="4" id="KW-1003">Cell membrane</keyword>
<evidence type="ECO:0000256" key="9">
    <source>
        <dbReference type="ARBA" id="ARBA00023136"/>
    </source>
</evidence>
<evidence type="ECO:0000256" key="1">
    <source>
        <dbReference type="ARBA" id="ARBA00004651"/>
    </source>
</evidence>
<dbReference type="PANTHER" id="PTHR42985">
    <property type="entry name" value="SODIUM-COUPLED MONOCARBOXYLATE TRANSPORTER"/>
    <property type="match status" value="1"/>
</dbReference>
<dbReference type="PANTHER" id="PTHR42985:SF2">
    <property type="entry name" value="SODIUM-DEPENDENT MULTIVITAMIN TRANSPORTER"/>
    <property type="match status" value="1"/>
</dbReference>
<feature type="transmembrane region" description="Helical" evidence="11">
    <location>
        <begin position="99"/>
        <end position="119"/>
    </location>
</feature>
<evidence type="ECO:0000313" key="12">
    <source>
        <dbReference type="EMBL" id="KAK2152497.1"/>
    </source>
</evidence>
<dbReference type="Gene3D" id="1.20.1730.10">
    <property type="entry name" value="Sodium/glucose cotransporter"/>
    <property type="match status" value="1"/>
</dbReference>
<dbReference type="InterPro" id="IPR038377">
    <property type="entry name" value="Na/Glc_symporter_sf"/>
</dbReference>
<name>A0AAD9N0D9_9ANNE</name>
<evidence type="ECO:0000256" key="5">
    <source>
        <dbReference type="ARBA" id="ARBA00022692"/>
    </source>
</evidence>
<feature type="transmembrane region" description="Helical" evidence="11">
    <location>
        <begin position="59"/>
        <end position="79"/>
    </location>
</feature>
<evidence type="ECO:0000256" key="2">
    <source>
        <dbReference type="ARBA" id="ARBA00006434"/>
    </source>
</evidence>
<dbReference type="GO" id="GO:0006814">
    <property type="term" value="P:sodium ion transport"/>
    <property type="evidence" value="ECO:0007669"/>
    <property type="project" value="UniProtKB-KW"/>
</dbReference>
<proteinExistence type="inferred from homology"/>
<keyword evidence="13" id="KW-1185">Reference proteome</keyword>